<protein>
    <submittedName>
        <fullName evidence="1">Uncharacterized protein</fullName>
    </submittedName>
</protein>
<organism evidence="1 2">
    <name type="scientific">Thalassotalea profundi</name>
    <dbReference type="NCBI Taxonomy" id="2036687"/>
    <lineage>
        <taxon>Bacteria</taxon>
        <taxon>Pseudomonadati</taxon>
        <taxon>Pseudomonadota</taxon>
        <taxon>Gammaproteobacteria</taxon>
        <taxon>Alteromonadales</taxon>
        <taxon>Colwelliaceae</taxon>
        <taxon>Thalassotalea</taxon>
    </lineage>
</organism>
<dbReference type="EMBL" id="BNAH01000008">
    <property type="protein sequence ID" value="GHE91594.1"/>
    <property type="molecule type" value="Genomic_DNA"/>
</dbReference>
<accession>A0ABQ3ISH1</accession>
<keyword evidence="2" id="KW-1185">Reference proteome</keyword>
<name>A0ABQ3ISH1_9GAMM</name>
<evidence type="ECO:0000313" key="2">
    <source>
        <dbReference type="Proteomes" id="UP000626370"/>
    </source>
</evidence>
<comment type="caution">
    <text evidence="1">The sequence shown here is derived from an EMBL/GenBank/DDBJ whole genome shotgun (WGS) entry which is preliminary data.</text>
</comment>
<dbReference type="RefSeq" id="WP_189378250.1">
    <property type="nucleotide sequence ID" value="NZ_BNAH01000008.1"/>
</dbReference>
<dbReference type="Proteomes" id="UP000626370">
    <property type="component" value="Unassembled WGS sequence"/>
</dbReference>
<sequence length="92" mass="10391">MSNEINWYCVDLGDAITATTRLFSLQDQLTTIYQQSDNREQMLALYRHESGEIHCKVTLYISSAFQQALCLPDAIACKAPQHNDLTILVGKL</sequence>
<evidence type="ECO:0000313" key="1">
    <source>
        <dbReference type="EMBL" id="GHE91594.1"/>
    </source>
</evidence>
<gene>
    <name evidence="1" type="ORF">GCM10011501_21220</name>
</gene>
<proteinExistence type="predicted"/>
<reference evidence="2" key="1">
    <citation type="journal article" date="2019" name="Int. J. Syst. Evol. Microbiol.">
        <title>The Global Catalogue of Microorganisms (GCM) 10K type strain sequencing project: providing services to taxonomists for standard genome sequencing and annotation.</title>
        <authorList>
            <consortium name="The Broad Institute Genomics Platform"/>
            <consortium name="The Broad Institute Genome Sequencing Center for Infectious Disease"/>
            <person name="Wu L."/>
            <person name="Ma J."/>
        </authorList>
    </citation>
    <scope>NUCLEOTIDE SEQUENCE [LARGE SCALE GENOMIC DNA]</scope>
    <source>
        <strain evidence="2">CGMCC 1.15922</strain>
    </source>
</reference>